<gene>
    <name evidence="1" type="ORF">Gogos_000923</name>
    <name evidence="2" type="ORF">Gogos_021077</name>
</gene>
<reference evidence="1 3" key="1">
    <citation type="journal article" date="2019" name="Genome Biol. Evol.">
        <title>Insights into the evolution of the New World diploid cottons (Gossypium, subgenus Houzingenia) based on genome sequencing.</title>
        <authorList>
            <person name="Grover C.E."/>
            <person name="Arick M.A. 2nd"/>
            <person name="Thrash A."/>
            <person name="Conover J.L."/>
            <person name="Sanders W.S."/>
            <person name="Peterson D.G."/>
            <person name="Frelichowski J.E."/>
            <person name="Scheffler J.A."/>
            <person name="Scheffler B.E."/>
            <person name="Wendel J.F."/>
        </authorList>
    </citation>
    <scope>NUCLEOTIDE SEQUENCE [LARGE SCALE GENOMIC DNA]</scope>
    <source>
        <strain evidence="1">5</strain>
        <tissue evidence="1">Leaf</tissue>
    </source>
</reference>
<evidence type="ECO:0000313" key="1">
    <source>
        <dbReference type="EMBL" id="MBA0752050.1"/>
    </source>
</evidence>
<comment type="caution">
    <text evidence="1">The sequence shown here is derived from an EMBL/GenBank/DDBJ whole genome shotgun (WGS) entry which is preliminary data.</text>
</comment>
<sequence length="17" mass="1829">MVIGNNLLNPSFGIIIN</sequence>
<accession>A0A7J9CU68</accession>
<protein>
    <submittedName>
        <fullName evidence="1">Uncharacterized protein</fullName>
    </submittedName>
</protein>
<evidence type="ECO:0000313" key="3">
    <source>
        <dbReference type="Proteomes" id="UP000593579"/>
    </source>
</evidence>
<reference evidence="1" key="2">
    <citation type="submission" date="2020-04" db="EMBL/GenBank/DDBJ databases">
        <authorList>
            <person name="Grover C.E."/>
            <person name="Arick M.A. II"/>
            <person name="Thrash A."/>
            <person name="Conover J.L."/>
            <person name="Sanders W.S."/>
            <person name="Peterson D.G."/>
            <person name="Scheffler J.A."/>
            <person name="Scheffler B.E."/>
            <person name="Wendel J.F."/>
        </authorList>
    </citation>
    <scope>NUCLEOTIDE SEQUENCE</scope>
    <source>
        <strain evidence="1">5</strain>
        <tissue evidence="1">Leaf</tissue>
    </source>
</reference>
<dbReference type="EMBL" id="JABEZY010266891">
    <property type="protein sequence ID" value="MBA0755026.1"/>
    <property type="molecule type" value="Genomic_DNA"/>
</dbReference>
<dbReference type="AlphaFoldDB" id="A0A7J9CU68"/>
<organism evidence="1 3">
    <name type="scientific">Gossypium gossypioides</name>
    <name type="common">Mexican cotton</name>
    <name type="synonym">Selera gossypioides</name>
    <dbReference type="NCBI Taxonomy" id="34282"/>
    <lineage>
        <taxon>Eukaryota</taxon>
        <taxon>Viridiplantae</taxon>
        <taxon>Streptophyta</taxon>
        <taxon>Embryophyta</taxon>
        <taxon>Tracheophyta</taxon>
        <taxon>Spermatophyta</taxon>
        <taxon>Magnoliopsida</taxon>
        <taxon>eudicotyledons</taxon>
        <taxon>Gunneridae</taxon>
        <taxon>Pentapetalae</taxon>
        <taxon>rosids</taxon>
        <taxon>malvids</taxon>
        <taxon>Malvales</taxon>
        <taxon>Malvaceae</taxon>
        <taxon>Malvoideae</taxon>
        <taxon>Gossypium</taxon>
    </lineage>
</organism>
<name>A0A7J9CU68_GOSGO</name>
<proteinExistence type="predicted"/>
<evidence type="ECO:0000313" key="2">
    <source>
        <dbReference type="EMBL" id="MBA0755026.1"/>
    </source>
</evidence>
<keyword evidence="3" id="KW-1185">Reference proteome</keyword>
<dbReference type="Proteomes" id="UP000593579">
    <property type="component" value="Unassembled WGS sequence"/>
</dbReference>
<dbReference type="EMBL" id="JABEZY010000013">
    <property type="protein sequence ID" value="MBA0752050.1"/>
    <property type="molecule type" value="Genomic_DNA"/>
</dbReference>